<evidence type="ECO:0000259" key="4">
    <source>
        <dbReference type="Pfam" id="PF08450"/>
    </source>
</evidence>
<dbReference type="SUPFAM" id="SSF63829">
    <property type="entry name" value="Calcium-dependent phosphotriesterase"/>
    <property type="match status" value="1"/>
</dbReference>
<comment type="cofactor">
    <cofactor evidence="3">
        <name>Zn(2+)</name>
        <dbReference type="ChEBI" id="CHEBI:29105"/>
    </cofactor>
    <text evidence="3">Binds 1 divalent metal cation per subunit.</text>
</comment>
<dbReference type="Pfam" id="PF08450">
    <property type="entry name" value="SGL"/>
    <property type="match status" value="1"/>
</dbReference>
<keyword evidence="3" id="KW-0479">Metal-binding</keyword>
<keyword evidence="3" id="KW-0862">Zinc</keyword>
<accession>A0A936ZE97</accession>
<dbReference type="InterPro" id="IPR013658">
    <property type="entry name" value="SGL"/>
</dbReference>
<dbReference type="GO" id="GO:0046872">
    <property type="term" value="F:metal ion binding"/>
    <property type="evidence" value="ECO:0007669"/>
    <property type="project" value="UniProtKB-KW"/>
</dbReference>
<sequence>MRTDVIITLDERFQRLVIPTARLEKLYEGCRWAEGPAYFPAGRYLIWSDIPNDRMLRYDETSGAVSVFRNPAGYSNGNTVDRQGRLISCEHGNRRVSRTEHDGTITVTASHYQGKRLNSPNDAVVQSDGAIWFTDPAYGIDSDYEGHKAESEIGACNVYRVDPHSGEIKIVADDFVRPNGIAFSPDERRLYVADTGATHVKDGPRHIRVFDVADNGRLSGGKVFATSTAGLFDGMRLDEAGRIWTSAGDGVHCYDPDGTLLGKILVPEAVANVVFGGVKRNRLYICGTTSLYAIMLPLNGAKTF</sequence>
<dbReference type="EMBL" id="JAEQMY010000023">
    <property type="protein sequence ID" value="MBL0405552.1"/>
    <property type="molecule type" value="Genomic_DNA"/>
</dbReference>
<evidence type="ECO:0000313" key="5">
    <source>
        <dbReference type="EMBL" id="MBL0405552.1"/>
    </source>
</evidence>
<evidence type="ECO:0000256" key="3">
    <source>
        <dbReference type="PIRSR" id="PIRSR605511-2"/>
    </source>
</evidence>
<feature type="active site" description="Proton donor/acceptor" evidence="2">
    <location>
        <position position="233"/>
    </location>
</feature>
<dbReference type="AlphaFoldDB" id="A0A936ZE97"/>
<dbReference type="InterPro" id="IPR005511">
    <property type="entry name" value="SMP-30"/>
</dbReference>
<organism evidence="5 6">
    <name type="scientific">Microvirga aerilata</name>
    <dbReference type="NCBI Taxonomy" id="670292"/>
    <lineage>
        <taxon>Bacteria</taxon>
        <taxon>Pseudomonadati</taxon>
        <taxon>Pseudomonadota</taxon>
        <taxon>Alphaproteobacteria</taxon>
        <taxon>Hyphomicrobiales</taxon>
        <taxon>Methylobacteriaceae</taxon>
        <taxon>Microvirga</taxon>
    </lineage>
</organism>
<comment type="caution">
    <text evidence="5">The sequence shown here is derived from an EMBL/GenBank/DDBJ whole genome shotgun (WGS) entry which is preliminary data.</text>
</comment>
<gene>
    <name evidence="5" type="ORF">JKG68_16420</name>
</gene>
<dbReference type="InterPro" id="IPR011042">
    <property type="entry name" value="6-blade_b-propeller_TolB-like"/>
</dbReference>
<dbReference type="Gene3D" id="2.120.10.30">
    <property type="entry name" value="TolB, C-terminal domain"/>
    <property type="match status" value="1"/>
</dbReference>
<dbReference type="PANTHER" id="PTHR47572:SF4">
    <property type="entry name" value="LACTONASE DRP35"/>
    <property type="match status" value="1"/>
</dbReference>
<evidence type="ECO:0000313" key="6">
    <source>
        <dbReference type="Proteomes" id="UP000605848"/>
    </source>
</evidence>
<feature type="binding site" evidence="3">
    <location>
        <position position="34"/>
    </location>
    <ligand>
        <name>a divalent metal cation</name>
        <dbReference type="ChEBI" id="CHEBI:60240"/>
    </ligand>
</feature>
<feature type="binding site" evidence="3">
    <location>
        <position position="233"/>
    </location>
    <ligand>
        <name>a divalent metal cation</name>
        <dbReference type="ChEBI" id="CHEBI:60240"/>
    </ligand>
</feature>
<evidence type="ECO:0000256" key="1">
    <source>
        <dbReference type="ARBA" id="ARBA00022801"/>
    </source>
</evidence>
<keyword evidence="6" id="KW-1185">Reference proteome</keyword>
<feature type="binding site" evidence="3">
    <location>
        <position position="179"/>
    </location>
    <ligand>
        <name>a divalent metal cation</name>
        <dbReference type="ChEBI" id="CHEBI:60240"/>
    </ligand>
</feature>
<name>A0A936ZE97_9HYPH</name>
<evidence type="ECO:0000256" key="2">
    <source>
        <dbReference type="PIRSR" id="PIRSR605511-1"/>
    </source>
</evidence>
<dbReference type="GO" id="GO:0016787">
    <property type="term" value="F:hydrolase activity"/>
    <property type="evidence" value="ECO:0007669"/>
    <property type="project" value="UniProtKB-KW"/>
</dbReference>
<protein>
    <submittedName>
        <fullName evidence="5">SMP-30/gluconolactonase/LRE family protein</fullName>
    </submittedName>
</protein>
<dbReference type="InterPro" id="IPR051262">
    <property type="entry name" value="SMP-30/CGR1_Lactonase"/>
</dbReference>
<feature type="domain" description="SMP-30/Gluconolactonase/LRE-like region" evidence="4">
    <location>
        <begin position="32"/>
        <end position="286"/>
    </location>
</feature>
<dbReference type="Proteomes" id="UP000605848">
    <property type="component" value="Unassembled WGS sequence"/>
</dbReference>
<dbReference type="PANTHER" id="PTHR47572">
    <property type="entry name" value="LIPOPROTEIN-RELATED"/>
    <property type="match status" value="1"/>
</dbReference>
<proteinExistence type="predicted"/>
<keyword evidence="1" id="KW-0378">Hydrolase</keyword>
<reference evidence="5" key="1">
    <citation type="submission" date="2021-01" db="EMBL/GenBank/DDBJ databases">
        <title>Microvirga sp.</title>
        <authorList>
            <person name="Kim M.K."/>
        </authorList>
    </citation>
    <scope>NUCLEOTIDE SEQUENCE</scope>
    <source>
        <strain evidence="5">5420S-16</strain>
    </source>
</reference>
<feature type="binding site" evidence="3">
    <location>
        <position position="121"/>
    </location>
    <ligand>
        <name>substrate</name>
    </ligand>
</feature>
<dbReference type="PRINTS" id="PR01790">
    <property type="entry name" value="SMP30FAMILY"/>
</dbReference>
<dbReference type="RefSeq" id="WP_202061518.1">
    <property type="nucleotide sequence ID" value="NZ_JAEQMY010000023.1"/>
</dbReference>